<dbReference type="Proteomes" id="UP001215151">
    <property type="component" value="Unassembled WGS sequence"/>
</dbReference>
<sequence length="199" mass="22375">MQKQMAADPHRVPPQGYFVGSAGMLFQEQTAADFYFENYFNTPPNLPNQRVAVICTGWGMSMLYVQVGTRAFQADQWSPLPNGLVFVVVGDHGVQPPGGGANIPLDNQNTLAGTAGMHQINGRMVAGLRIPWHRAIVVNRVSVAGNIRMLHYHQPQDRKGEHKEFVAPLPRPQDERPAYKTFRYLIYGTQVSSFRRIKW</sequence>
<reference evidence="1" key="1">
    <citation type="submission" date="2022-11" db="EMBL/GenBank/DDBJ databases">
        <title>Genome Sequence of Cubamyces cubensis.</title>
        <authorList>
            <person name="Buettner E."/>
        </authorList>
    </citation>
    <scope>NUCLEOTIDE SEQUENCE</scope>
    <source>
        <strain evidence="1">MPL-01</strain>
    </source>
</reference>
<protein>
    <submittedName>
        <fullName evidence="1">Uncharacterized protein</fullName>
    </submittedName>
</protein>
<organism evidence="1 2">
    <name type="scientific">Trametes cubensis</name>
    <dbReference type="NCBI Taxonomy" id="1111947"/>
    <lineage>
        <taxon>Eukaryota</taxon>
        <taxon>Fungi</taxon>
        <taxon>Dikarya</taxon>
        <taxon>Basidiomycota</taxon>
        <taxon>Agaricomycotina</taxon>
        <taxon>Agaricomycetes</taxon>
        <taxon>Polyporales</taxon>
        <taxon>Polyporaceae</taxon>
        <taxon>Trametes</taxon>
    </lineage>
</organism>
<dbReference type="EMBL" id="JAPEVG010000039">
    <property type="protein sequence ID" value="KAJ8490133.1"/>
    <property type="molecule type" value="Genomic_DNA"/>
</dbReference>
<evidence type="ECO:0000313" key="2">
    <source>
        <dbReference type="Proteomes" id="UP001215151"/>
    </source>
</evidence>
<name>A0AAD7U070_9APHY</name>
<dbReference type="AlphaFoldDB" id="A0AAD7U070"/>
<evidence type="ECO:0000313" key="1">
    <source>
        <dbReference type="EMBL" id="KAJ8490133.1"/>
    </source>
</evidence>
<proteinExistence type="predicted"/>
<gene>
    <name evidence="1" type="ORF">ONZ51_g2519</name>
</gene>
<keyword evidence="2" id="KW-1185">Reference proteome</keyword>
<accession>A0AAD7U070</accession>
<comment type="caution">
    <text evidence="1">The sequence shown here is derived from an EMBL/GenBank/DDBJ whole genome shotgun (WGS) entry which is preliminary data.</text>
</comment>